<dbReference type="Proteomes" id="UP000695007">
    <property type="component" value="Unplaced"/>
</dbReference>
<dbReference type="Pfam" id="PF03265">
    <property type="entry name" value="DNase_II"/>
    <property type="match status" value="1"/>
</dbReference>
<dbReference type="RefSeq" id="XP_011505915.1">
    <property type="nucleotide sequence ID" value="XM_011507613.1"/>
</dbReference>
<dbReference type="PANTHER" id="PTHR10858">
    <property type="entry name" value="DEOXYRIBONUCLEASE II"/>
    <property type="match status" value="1"/>
</dbReference>
<dbReference type="InterPro" id="IPR004947">
    <property type="entry name" value="DNase_II"/>
</dbReference>
<feature type="non-terminal residue" evidence="4">
    <location>
        <position position="1"/>
    </location>
</feature>
<comment type="similarity">
    <text evidence="1">Belongs to the DNase II family.</text>
</comment>
<dbReference type="KEGG" id="csol:105368581"/>
<keyword evidence="2" id="KW-0378">Hydrolase</keyword>
<organism evidence="3 4">
    <name type="scientific">Ceratosolen solmsi marchali</name>
    <dbReference type="NCBI Taxonomy" id="326594"/>
    <lineage>
        <taxon>Eukaryota</taxon>
        <taxon>Metazoa</taxon>
        <taxon>Ecdysozoa</taxon>
        <taxon>Arthropoda</taxon>
        <taxon>Hexapoda</taxon>
        <taxon>Insecta</taxon>
        <taxon>Pterygota</taxon>
        <taxon>Neoptera</taxon>
        <taxon>Endopterygota</taxon>
        <taxon>Hymenoptera</taxon>
        <taxon>Apocrita</taxon>
        <taxon>Proctotrupomorpha</taxon>
        <taxon>Chalcidoidea</taxon>
        <taxon>Agaonidae</taxon>
        <taxon>Agaoninae</taxon>
        <taxon>Ceratosolen</taxon>
    </lineage>
</organism>
<sequence length="361" mass="41198">LYKIPKIRNSNNMLIKEGVAYLYIDNNTFQNGWTLSKNNITSKTSIPGFTLAPIYDDKNSTNLFWLLYNDQPPNESVHFNYGHTKGVFVSNENEGFWLIHSVPNFPPQPNNGDIINKSRTKRNKNVKHTKAKQLVVGEYAYPSTGKLNGQSFLCISTNKTNFNTIGKQLMYNEIIVYKKNIPNYCLSQYSTLVDAAHQVHITNGSYNNKVNIYSKSGEKFTSFAKNSKWGKDLYDDFIAPQLNTDLYTETWLNGRGRLPSDCHRSKVLNIQSITLPVAQIQFKNTHDHSKWAASVESNDKNSWVCVGDINRASTQFERGGGSVCLNLPQVWKAYKNSVDNIEPCPIRNFKYYLDQTKAWFG</sequence>
<evidence type="ECO:0000256" key="1">
    <source>
        <dbReference type="ARBA" id="ARBA00007527"/>
    </source>
</evidence>
<dbReference type="CDD" id="cd09120">
    <property type="entry name" value="PLDc_DNaseII_1"/>
    <property type="match status" value="1"/>
</dbReference>
<dbReference type="GO" id="GO:0006309">
    <property type="term" value="P:apoptotic DNA fragmentation"/>
    <property type="evidence" value="ECO:0007669"/>
    <property type="project" value="TreeGrafter"/>
</dbReference>
<gene>
    <name evidence="4" type="primary">LOC105368581</name>
</gene>
<keyword evidence="3" id="KW-1185">Reference proteome</keyword>
<dbReference type="GeneID" id="105368581"/>
<dbReference type="CDD" id="cd09121">
    <property type="entry name" value="PLDc_DNaseII_2"/>
    <property type="match status" value="1"/>
</dbReference>
<evidence type="ECO:0000313" key="3">
    <source>
        <dbReference type="Proteomes" id="UP000695007"/>
    </source>
</evidence>
<name>A0AAJ7E2Y6_9HYME</name>
<reference evidence="4" key="1">
    <citation type="submission" date="2025-08" db="UniProtKB">
        <authorList>
            <consortium name="RefSeq"/>
        </authorList>
    </citation>
    <scope>IDENTIFICATION</scope>
</reference>
<evidence type="ECO:0000256" key="2">
    <source>
        <dbReference type="ARBA" id="ARBA00022801"/>
    </source>
</evidence>
<dbReference type="PANTHER" id="PTHR10858:SF23">
    <property type="entry name" value="DEOXYRIBONUCLEASE II"/>
    <property type="match status" value="1"/>
</dbReference>
<dbReference type="CTD" id="48228"/>
<dbReference type="AlphaFoldDB" id="A0AAJ7E2Y6"/>
<dbReference type="GO" id="GO:0004531">
    <property type="term" value="F:deoxyribonuclease II activity"/>
    <property type="evidence" value="ECO:0007669"/>
    <property type="project" value="InterPro"/>
</dbReference>
<proteinExistence type="inferred from homology"/>
<evidence type="ECO:0000313" key="4">
    <source>
        <dbReference type="RefSeq" id="XP_011505915.1"/>
    </source>
</evidence>
<protein>
    <submittedName>
        <fullName evidence="4">Plancitoxin-1</fullName>
    </submittedName>
</protein>
<accession>A0AAJ7E2Y6</accession>